<reference evidence="3 4" key="1">
    <citation type="submission" date="2020-10" db="EMBL/GenBank/DDBJ databases">
        <title>The genome of sulfurovum sp.</title>
        <authorList>
            <person name="Xie S."/>
            <person name="Shao Z."/>
            <person name="Jiang L."/>
        </authorList>
    </citation>
    <scope>NUCLEOTIDE SEQUENCE [LARGE SCALE GENOMIC DNA]</scope>
    <source>
        <strain evidence="3 4">ST-419</strain>
    </source>
</reference>
<dbReference type="SMART" id="SM00897">
    <property type="entry name" value="FIST"/>
    <property type="match status" value="1"/>
</dbReference>
<evidence type="ECO:0000313" key="4">
    <source>
        <dbReference type="Proteomes" id="UP000595074"/>
    </source>
</evidence>
<gene>
    <name evidence="3" type="ORF">IMZ28_00240</name>
</gene>
<name>A0A7M1S3M9_9BACT</name>
<feature type="domain" description="FIST C-domain" evidence="2">
    <location>
        <begin position="219"/>
        <end position="356"/>
    </location>
</feature>
<dbReference type="PANTHER" id="PTHR40252:SF2">
    <property type="entry name" value="BLR0328 PROTEIN"/>
    <property type="match status" value="1"/>
</dbReference>
<feature type="domain" description="FIST" evidence="1">
    <location>
        <begin position="25"/>
        <end position="218"/>
    </location>
</feature>
<dbReference type="SMART" id="SM01204">
    <property type="entry name" value="FIST_C"/>
    <property type="match status" value="1"/>
</dbReference>
<evidence type="ECO:0000313" key="3">
    <source>
        <dbReference type="EMBL" id="QOR61958.1"/>
    </source>
</evidence>
<dbReference type="Pfam" id="PF08495">
    <property type="entry name" value="FIST"/>
    <property type="match status" value="1"/>
</dbReference>
<evidence type="ECO:0000259" key="2">
    <source>
        <dbReference type="SMART" id="SM01204"/>
    </source>
</evidence>
<dbReference type="Pfam" id="PF10442">
    <property type="entry name" value="FIST_C"/>
    <property type="match status" value="1"/>
</dbReference>
<evidence type="ECO:0000259" key="1">
    <source>
        <dbReference type="SMART" id="SM00897"/>
    </source>
</evidence>
<dbReference type="EMBL" id="CP063164">
    <property type="protein sequence ID" value="QOR61958.1"/>
    <property type="molecule type" value="Genomic_DNA"/>
</dbReference>
<dbReference type="AlphaFoldDB" id="A0A7M1S3M9"/>
<dbReference type="InterPro" id="IPR019494">
    <property type="entry name" value="FIST_C"/>
</dbReference>
<sequence>MHTETLKFINGNWKIKTEGPSLSKDADIVFTFGEREEFKDPESYSKLRSLYPNAHIIGCSSSGNVLNDSVSDAPMVATAVSFDSGSVKISVEDFSDKDDLKELSHRIVSKLPKEGLKHIFILSDGLSMNGSFLAEGANEAADNNISITGGLAGDGTAFEETWVIADEAAKQNRVVAVGFYGETVSVESGCFAGWDEFGILRKITRSKNNIVYEIDGLPALELYKKYLGEYADELPGSGLRFPFSIKKDADSNPVIRTILAVDEETQSLVFAGDVPEGYLARLMKTDTDGLIDGAESAAKRIDKTNTKSALGLVISCVGRRLVLKQLTDEELESIADTLGENVQLVGFYSYGELAPFSDKLMSCQLHNQTMTLTVIYEG</sequence>
<dbReference type="PANTHER" id="PTHR40252">
    <property type="entry name" value="BLR0328 PROTEIN"/>
    <property type="match status" value="1"/>
</dbReference>
<keyword evidence="4" id="KW-1185">Reference proteome</keyword>
<dbReference type="RefSeq" id="WP_197548662.1">
    <property type="nucleotide sequence ID" value="NZ_CP063164.1"/>
</dbReference>
<protein>
    <submittedName>
        <fullName evidence="3">FIST C-terminal domain-containing protein</fullName>
    </submittedName>
</protein>
<proteinExistence type="predicted"/>
<organism evidence="3 4">
    <name type="scientific">Sulfurovum indicum</name>
    <dbReference type="NCBI Taxonomy" id="2779528"/>
    <lineage>
        <taxon>Bacteria</taxon>
        <taxon>Pseudomonadati</taxon>
        <taxon>Campylobacterota</taxon>
        <taxon>Epsilonproteobacteria</taxon>
        <taxon>Campylobacterales</taxon>
        <taxon>Sulfurovaceae</taxon>
        <taxon>Sulfurovum</taxon>
    </lineage>
</organism>
<dbReference type="KEGG" id="sinu:IMZ28_00240"/>
<accession>A0A7M1S3M9</accession>
<dbReference type="Proteomes" id="UP000595074">
    <property type="component" value="Chromosome"/>
</dbReference>
<dbReference type="InterPro" id="IPR013702">
    <property type="entry name" value="FIST_domain_N"/>
</dbReference>